<feature type="compositionally biased region" description="Low complexity" evidence="3">
    <location>
        <begin position="282"/>
        <end position="319"/>
    </location>
</feature>
<feature type="compositionally biased region" description="Low complexity" evidence="3">
    <location>
        <begin position="366"/>
        <end position="381"/>
    </location>
</feature>
<protein>
    <recommendedName>
        <fullName evidence="6">RAM signaling network component</fullName>
    </recommendedName>
</protein>
<feature type="region of interest" description="Disordered" evidence="3">
    <location>
        <begin position="14"/>
        <end position="57"/>
    </location>
</feature>
<feature type="region of interest" description="Disordered" evidence="3">
    <location>
        <begin position="746"/>
        <end position="833"/>
    </location>
</feature>
<dbReference type="GO" id="GO:0000920">
    <property type="term" value="P:septum digestion after cytokinesis"/>
    <property type="evidence" value="ECO:0007669"/>
    <property type="project" value="EnsemblFungi"/>
</dbReference>
<proteinExistence type="predicted"/>
<dbReference type="GO" id="GO:0005737">
    <property type="term" value="C:cytoplasm"/>
    <property type="evidence" value="ECO:0007669"/>
    <property type="project" value="TreeGrafter"/>
</dbReference>
<name>I2H5P8_HENB6</name>
<accession>I2H5P8</accession>
<dbReference type="PROSITE" id="PS51450">
    <property type="entry name" value="LRR"/>
    <property type="match status" value="3"/>
</dbReference>
<dbReference type="GO" id="GO:0005933">
    <property type="term" value="C:cellular bud"/>
    <property type="evidence" value="ECO:0007669"/>
    <property type="project" value="EnsemblFungi"/>
</dbReference>
<dbReference type="InterPro" id="IPR019487">
    <property type="entry name" value="RAM_signalling_pathway_SOG2"/>
</dbReference>
<feature type="compositionally biased region" description="Low complexity" evidence="3">
    <location>
        <begin position="822"/>
        <end position="833"/>
    </location>
</feature>
<feature type="region of interest" description="Disordered" evidence="3">
    <location>
        <begin position="635"/>
        <end position="703"/>
    </location>
</feature>
<evidence type="ECO:0008006" key="6">
    <source>
        <dbReference type="Google" id="ProtNLM"/>
    </source>
</evidence>
<gene>
    <name evidence="4" type="primary">TBLA0F01580</name>
    <name evidence="4" type="ORF">TBLA_0F01580</name>
</gene>
<feature type="compositionally biased region" description="Polar residues" evidence="3">
    <location>
        <begin position="347"/>
        <end position="364"/>
    </location>
</feature>
<feature type="compositionally biased region" description="Low complexity" evidence="3">
    <location>
        <begin position="660"/>
        <end position="688"/>
    </location>
</feature>
<feature type="compositionally biased region" description="Polar residues" evidence="3">
    <location>
        <begin position="689"/>
        <end position="703"/>
    </location>
</feature>
<sequence length="993" mass="109514">MSLLTGVSLRRDSLADHTQTSTMATVKAPTRQGSNGSTSNKTHHSTSSSIGSGVSNSTTDNQTLSGIITAELASQEGSSSYSLKLIGLNLDSISEDDVSLLTKVEKLSLRKNKLTSLPKNFNRLINLRYLDLHGNQFTKIPPILLQCPKLEILDMSSNKLDSLPTANELSDFWLGNLTVLSLKNNNFISIRDFSPITRLSHLSVIEIEGNLIPKDELEAVKKWYASSTASTTTSTAKDEYWAMAIRTYLENNMHTPAQESRVSKASKRMGFINTTSMDQMLSSSSTSQPQPNTPSQSQPPSNQSAQTQAYLPSLSQSHPPSQPQPHLPTQSQTHIPSKSHPHPHNQAHASSHSQPHISTQPHSLQKSRSTSLSEVSSSLSSTKHKSIIKTHITRSSSSSIEINELNTNQSITNEQMTNNELYNHTKYNDYFKRLSVLPEESLLSNEQCQTKHKVSHEELVLACRKLLFCFTECQQNIRKIASFCKDKAVAVNVVSLLYSVRSHIDNLVEVLQQTENEGKSHDQAFIKLCITIINIFKQIMNLLLKNFETFFESNELSFIRMFYMTLLCSYNEMYNAWCFISPPDPKPIKRKQLSIKNNSSTATALTPSPAAANMSSATINSSVSATNIACNSQQQSADLRHASRTRSNSFQTRVSPLALSSTQIQSSSNTLTSINNNNGSNISNNDQNPLLTSTNGNSKIKKPSSIQIPTMANNNFHHLNNINNTNSIPNLSSISPALIPTTQPFWSTQTSTRQTSNPNQNNPSTQASNTNINGSMNTPLTASNSMGQLESNLPSKQHSPHILKSASNGTTSIQPHPHTDSDGSSSAISSSTPSEINIDNQLYQTLSTVIKMVTVVYEQLTSEISKTAFATSMGKQEISKEVTLKIRELTETCRQVLELSKSLNSRLKILMINDNNNDNILLSNSEKLKTWEIINSFLKSIISILANSKILMTDLQGLNDVRPNLASLAKITKDVTVILDLSTYKKISMQSHS</sequence>
<dbReference type="Pfam" id="PF10428">
    <property type="entry name" value="SOG2"/>
    <property type="match status" value="1"/>
</dbReference>
<dbReference type="Gene3D" id="3.80.10.10">
    <property type="entry name" value="Ribonuclease Inhibitor"/>
    <property type="match status" value="1"/>
</dbReference>
<dbReference type="HOGENOM" id="CLU_335290_0_0_1"/>
<dbReference type="RefSeq" id="XP_004181219.1">
    <property type="nucleotide sequence ID" value="XM_004181171.1"/>
</dbReference>
<reference evidence="4 5" key="1">
    <citation type="journal article" date="2011" name="Proc. Natl. Acad. Sci. U.S.A.">
        <title>Evolutionary erosion of yeast sex chromosomes by mating-type switching accidents.</title>
        <authorList>
            <person name="Gordon J.L."/>
            <person name="Armisen D."/>
            <person name="Proux-Wera E."/>
            <person name="Oheigeartaigh S.S."/>
            <person name="Byrne K.P."/>
            <person name="Wolfe K.H."/>
        </authorList>
    </citation>
    <scope>NUCLEOTIDE SEQUENCE [LARGE SCALE GENOMIC DNA]</scope>
    <source>
        <strain evidence="5">ATCC 34711 / CBS 6284 / DSM 70876 / NBRC 10599 / NRRL Y-10934 / UCD 77-7</strain>
    </source>
</reference>
<dbReference type="InParanoid" id="I2H5P8"/>
<dbReference type="OMA" id="YNDYFKR"/>
<dbReference type="GO" id="GO:0007165">
    <property type="term" value="P:signal transduction"/>
    <property type="evidence" value="ECO:0007669"/>
    <property type="project" value="EnsemblFungi"/>
</dbReference>
<dbReference type="GeneID" id="14496809"/>
<dbReference type="InterPro" id="IPR001611">
    <property type="entry name" value="Leu-rich_rpt"/>
</dbReference>
<evidence type="ECO:0000256" key="3">
    <source>
        <dbReference type="SAM" id="MobiDB-lite"/>
    </source>
</evidence>
<feature type="compositionally biased region" description="Low complexity" evidence="3">
    <location>
        <begin position="34"/>
        <end position="57"/>
    </location>
</feature>
<keyword evidence="2" id="KW-0677">Repeat</keyword>
<dbReference type="SMART" id="SM00369">
    <property type="entry name" value="LRR_TYP"/>
    <property type="match status" value="4"/>
</dbReference>
<dbReference type="SUPFAM" id="SSF52075">
    <property type="entry name" value="Outer arm dynein light chain 1"/>
    <property type="match status" value="1"/>
</dbReference>
<dbReference type="EMBL" id="HE806321">
    <property type="protein sequence ID" value="CCH61700.1"/>
    <property type="molecule type" value="Genomic_DNA"/>
</dbReference>
<dbReference type="PANTHER" id="PTHR48051:SF1">
    <property type="entry name" value="RAS SUPPRESSOR PROTEIN 1"/>
    <property type="match status" value="1"/>
</dbReference>
<dbReference type="KEGG" id="tbl:TBLA_0F01580"/>
<dbReference type="GO" id="GO:0043332">
    <property type="term" value="C:mating projection tip"/>
    <property type="evidence" value="ECO:0007669"/>
    <property type="project" value="EnsemblFungi"/>
</dbReference>
<dbReference type="InterPro" id="IPR003591">
    <property type="entry name" value="Leu-rich_rpt_typical-subtyp"/>
</dbReference>
<evidence type="ECO:0000256" key="2">
    <source>
        <dbReference type="ARBA" id="ARBA00022737"/>
    </source>
</evidence>
<feature type="compositionally biased region" description="Polar residues" evidence="3">
    <location>
        <begin position="746"/>
        <end position="797"/>
    </location>
</feature>
<evidence type="ECO:0000313" key="5">
    <source>
        <dbReference type="Proteomes" id="UP000002866"/>
    </source>
</evidence>
<feature type="region of interest" description="Disordered" evidence="3">
    <location>
        <begin position="279"/>
        <end position="393"/>
    </location>
</feature>
<dbReference type="FunCoup" id="I2H5P8">
    <property type="interactions" value="63"/>
</dbReference>
<dbReference type="InterPro" id="IPR025875">
    <property type="entry name" value="Leu-rich_rpt_4"/>
</dbReference>
<dbReference type="PANTHER" id="PTHR48051">
    <property type="match status" value="1"/>
</dbReference>
<dbReference type="OrthoDB" id="1394818at2759"/>
<keyword evidence="1" id="KW-0433">Leucine-rich repeat</keyword>
<dbReference type="GO" id="GO:0007118">
    <property type="term" value="P:budding cell apical bud growth"/>
    <property type="evidence" value="ECO:0007669"/>
    <property type="project" value="EnsemblFungi"/>
</dbReference>
<dbReference type="InterPro" id="IPR032675">
    <property type="entry name" value="LRR_dom_sf"/>
</dbReference>
<dbReference type="eggNOG" id="KOG0619">
    <property type="taxonomic scope" value="Eukaryota"/>
</dbReference>
<keyword evidence="5" id="KW-1185">Reference proteome</keyword>
<dbReference type="Pfam" id="PF12799">
    <property type="entry name" value="LRR_4"/>
    <property type="match status" value="1"/>
</dbReference>
<dbReference type="GO" id="GO:0000131">
    <property type="term" value="C:incipient cellular bud site"/>
    <property type="evidence" value="ECO:0007669"/>
    <property type="project" value="EnsemblFungi"/>
</dbReference>
<dbReference type="STRING" id="1071380.I2H5P8"/>
<evidence type="ECO:0000313" key="4">
    <source>
        <dbReference type="EMBL" id="CCH61700.1"/>
    </source>
</evidence>
<dbReference type="InterPro" id="IPR050216">
    <property type="entry name" value="LRR_domain-containing"/>
</dbReference>
<dbReference type="Proteomes" id="UP000002866">
    <property type="component" value="Chromosome 6"/>
</dbReference>
<evidence type="ECO:0000256" key="1">
    <source>
        <dbReference type="ARBA" id="ARBA00022614"/>
    </source>
</evidence>
<feature type="compositionally biased region" description="Polar residues" evidence="3">
    <location>
        <begin position="645"/>
        <end position="654"/>
    </location>
</feature>
<feature type="compositionally biased region" description="Basic residues" evidence="3">
    <location>
        <begin position="382"/>
        <end position="392"/>
    </location>
</feature>
<dbReference type="AlphaFoldDB" id="I2H5P8"/>
<feature type="compositionally biased region" description="Polar residues" evidence="3">
    <location>
        <begin position="805"/>
        <end position="814"/>
    </location>
</feature>
<organism evidence="4 5">
    <name type="scientific">Henningerozyma blattae (strain ATCC 34711 / CBS 6284 / DSM 70876 / NBRC 10599 / NRRL Y-10934 / UCD 77-7)</name>
    <name type="common">Yeast</name>
    <name type="synonym">Tetrapisispora blattae</name>
    <dbReference type="NCBI Taxonomy" id="1071380"/>
    <lineage>
        <taxon>Eukaryota</taxon>
        <taxon>Fungi</taxon>
        <taxon>Dikarya</taxon>
        <taxon>Ascomycota</taxon>
        <taxon>Saccharomycotina</taxon>
        <taxon>Saccharomycetes</taxon>
        <taxon>Saccharomycetales</taxon>
        <taxon>Saccharomycetaceae</taxon>
        <taxon>Henningerozyma</taxon>
    </lineage>
</organism>